<accession>A0A3Q7XKD8</accession>
<dbReference type="Gene3D" id="3.30.70.270">
    <property type="match status" value="2"/>
</dbReference>
<sequence>MDWILYYYVILDYAHKLIIFPEPGVVRYLAANKLKVSLKEGTQEFLPLANMEGKINVSIEDVVLAKEYADIFPIEILGLPPEEHGEHLHHVLEVLREKQLYANMSKCEFWQEEVNFLGHVITKEGIPVDPTKIETILAWRQPQTITDIQSFVGLAGCYMRFIKGFAKIVAPLTQLTRKDQSFAWTEKCEEIISVT</sequence>
<proteinExistence type="predicted"/>
<dbReference type="PANTHER" id="PTHR37984">
    <property type="entry name" value="PROTEIN CBG26694"/>
    <property type="match status" value="1"/>
</dbReference>
<dbReference type="PANTHER" id="PTHR37984:SF5">
    <property type="entry name" value="PROTEIN NYNRIN-LIKE"/>
    <property type="match status" value="1"/>
</dbReference>
<dbReference type="AlphaFoldDB" id="A0A3Q7XKD8"/>
<keyword evidence="1" id="KW-1185">Reference proteome</keyword>
<dbReference type="Proteomes" id="UP000087171">
    <property type="component" value="Unplaced"/>
</dbReference>
<dbReference type="SUPFAM" id="SSF56672">
    <property type="entry name" value="DNA/RNA polymerases"/>
    <property type="match status" value="1"/>
</dbReference>
<dbReference type="OrthoDB" id="1701144at2759"/>
<dbReference type="InterPro" id="IPR043502">
    <property type="entry name" value="DNA/RNA_pol_sf"/>
</dbReference>
<organism evidence="1 2">
    <name type="scientific">Cicer arietinum</name>
    <name type="common">Chickpea</name>
    <name type="synonym">Garbanzo</name>
    <dbReference type="NCBI Taxonomy" id="3827"/>
    <lineage>
        <taxon>Eukaryota</taxon>
        <taxon>Viridiplantae</taxon>
        <taxon>Streptophyta</taxon>
        <taxon>Embryophyta</taxon>
        <taxon>Tracheophyta</taxon>
        <taxon>Spermatophyta</taxon>
        <taxon>Magnoliopsida</taxon>
        <taxon>eudicotyledons</taxon>
        <taxon>Gunneridae</taxon>
        <taxon>Pentapetalae</taxon>
        <taxon>rosids</taxon>
        <taxon>fabids</taxon>
        <taxon>Fabales</taxon>
        <taxon>Fabaceae</taxon>
        <taxon>Papilionoideae</taxon>
        <taxon>50 kb inversion clade</taxon>
        <taxon>NPAAA clade</taxon>
        <taxon>Hologalegina</taxon>
        <taxon>IRL clade</taxon>
        <taxon>Cicereae</taxon>
        <taxon>Cicer</taxon>
    </lineage>
</organism>
<gene>
    <name evidence="2" type="primary">LOC113784909</name>
</gene>
<dbReference type="InterPro" id="IPR043128">
    <property type="entry name" value="Rev_trsase/Diguanyl_cyclase"/>
</dbReference>
<protein>
    <submittedName>
        <fullName evidence="2">Uncharacterized protein LOC113784909</fullName>
    </submittedName>
</protein>
<reference evidence="2" key="1">
    <citation type="submission" date="2025-08" db="UniProtKB">
        <authorList>
            <consortium name="RefSeq"/>
        </authorList>
    </citation>
    <scope>IDENTIFICATION</scope>
    <source>
        <tissue evidence="2">Etiolated seedlings</tissue>
    </source>
</reference>
<evidence type="ECO:0000313" key="1">
    <source>
        <dbReference type="Proteomes" id="UP000087171"/>
    </source>
</evidence>
<dbReference type="InterPro" id="IPR050951">
    <property type="entry name" value="Retrovirus_Pol_polyprotein"/>
</dbReference>
<evidence type="ECO:0000313" key="2">
    <source>
        <dbReference type="RefSeq" id="XP_027186993.1"/>
    </source>
</evidence>
<name>A0A3Q7XKD8_CICAR</name>
<dbReference type="FunFam" id="3.30.70.270:FF:000063">
    <property type="entry name" value="Zinc knuckle domaincontaining protein"/>
    <property type="match status" value="1"/>
</dbReference>
<dbReference type="RefSeq" id="XP_027186993.1">
    <property type="nucleotide sequence ID" value="XM_027331192.1"/>
</dbReference>
<dbReference type="STRING" id="3827.A0A3Q7XKD8"/>